<dbReference type="Pfam" id="PF07331">
    <property type="entry name" value="TctB"/>
    <property type="match status" value="1"/>
</dbReference>
<dbReference type="EMBL" id="CP019124">
    <property type="protein sequence ID" value="APX89464.1"/>
    <property type="molecule type" value="Genomic_DNA"/>
</dbReference>
<name>A0A1U7DHI7_9RHOB</name>
<reference evidence="1 2" key="1">
    <citation type="submission" date="2017-01" db="EMBL/GenBank/DDBJ databases">
        <title>Genomic analysis of Xuhuaishuia manganoxidans DY6-4.</title>
        <authorList>
            <person name="Wang X."/>
        </authorList>
    </citation>
    <scope>NUCLEOTIDE SEQUENCE [LARGE SCALE GENOMIC DNA]</scope>
    <source>
        <strain evidence="1 2">DY6-4</strain>
    </source>
</reference>
<protein>
    <submittedName>
        <fullName evidence="1">Uncharacterized protein</fullName>
    </submittedName>
</protein>
<evidence type="ECO:0000313" key="2">
    <source>
        <dbReference type="Proteomes" id="UP000187266"/>
    </source>
</evidence>
<sequence length="159" mass="17154">MTFDSRILTTLVVFALFAGAALMALALPQKAAFMPLLIAVPGALLAGAQLLLDIRDMRREASDPDATRRAHRERVAEDGGRSEGVMFLWLGIFTALLLGAGFIVGGPLAVFLYVGFERRRNWRNATIAGLATLAVLYGIFIQLLELSLFPGLLLPGLSL</sequence>
<dbReference type="RefSeq" id="WP_076979487.1">
    <property type="nucleotide sequence ID" value="NZ_CP019124.1"/>
</dbReference>
<proteinExistence type="predicted"/>
<accession>A0A1U7DHI7</accession>
<dbReference type="InterPro" id="IPR009936">
    <property type="entry name" value="DUF1468"/>
</dbReference>
<dbReference type="STRING" id="1267768.BV394_06830"/>
<dbReference type="AlphaFoldDB" id="A0A1U7DHI7"/>
<accession>A0A2M9DDU7</accession>
<organism evidence="1 2">
    <name type="scientific">Brevirhabdus pacifica</name>
    <dbReference type="NCBI Taxonomy" id="1267768"/>
    <lineage>
        <taxon>Bacteria</taxon>
        <taxon>Pseudomonadati</taxon>
        <taxon>Pseudomonadota</taxon>
        <taxon>Alphaproteobacteria</taxon>
        <taxon>Rhodobacterales</taxon>
        <taxon>Paracoccaceae</taxon>
        <taxon>Brevirhabdus</taxon>
    </lineage>
</organism>
<evidence type="ECO:0000313" key="1">
    <source>
        <dbReference type="EMBL" id="APX89464.1"/>
    </source>
</evidence>
<keyword evidence="2" id="KW-1185">Reference proteome</keyword>
<gene>
    <name evidence="1" type="ORF">BV394_06830</name>
</gene>
<dbReference type="Proteomes" id="UP000187266">
    <property type="component" value="Chromosome"/>
</dbReference>